<dbReference type="AlphaFoldDB" id="A0A8B6X2F7"/>
<evidence type="ECO:0000313" key="2">
    <source>
        <dbReference type="RefSeq" id="WP_028310730.1"/>
    </source>
</evidence>
<dbReference type="OrthoDB" id="9181899at2"/>
<protein>
    <submittedName>
        <fullName evidence="2">Uncharacterized protein</fullName>
    </submittedName>
</protein>
<reference evidence="2" key="1">
    <citation type="submission" date="2025-08" db="UniProtKB">
        <authorList>
            <consortium name="RefSeq"/>
        </authorList>
    </citation>
    <scope>IDENTIFICATION</scope>
</reference>
<keyword evidence="1" id="KW-1185">Reference proteome</keyword>
<proteinExistence type="predicted"/>
<evidence type="ECO:0000313" key="1">
    <source>
        <dbReference type="Proteomes" id="UP000675920"/>
    </source>
</evidence>
<accession>A0A8B6X2F7</accession>
<sequence length="181" mass="18120">MDAHPLINESSVREAYRQVGTEKALAVARDSDLIALSVSILNAGLAGMEGKLAGALGSVDGVTDAGGKLAGNQGVKTAAASAQIINQTLALLKLANNTSPGVLVGTVGAMFTKKVSLAMGLADDNKQAQLIGAWSDLLSSLLTAGVTAATITTPVGVVLMAGALLQVGVSIYQTAETMASK</sequence>
<name>A0A8B6X2F7_9BURK</name>
<dbReference type="RefSeq" id="WP_028310730.1">
    <property type="nucleotide sequence ID" value="NZ_AXWS01000007.1"/>
</dbReference>
<dbReference type="Proteomes" id="UP000675920">
    <property type="component" value="Unplaced"/>
</dbReference>
<organism evidence="1 2">
    <name type="scientific">Derxia gummosa DSM 723</name>
    <dbReference type="NCBI Taxonomy" id="1121388"/>
    <lineage>
        <taxon>Bacteria</taxon>
        <taxon>Pseudomonadati</taxon>
        <taxon>Pseudomonadota</taxon>
        <taxon>Betaproteobacteria</taxon>
        <taxon>Burkholderiales</taxon>
        <taxon>Alcaligenaceae</taxon>
        <taxon>Derxia</taxon>
    </lineage>
</organism>